<dbReference type="PROSITE" id="PS00599">
    <property type="entry name" value="AA_TRANSFER_CLASS_2"/>
    <property type="match status" value="1"/>
</dbReference>
<dbReference type="InterPro" id="IPR004723">
    <property type="entry name" value="AONS_Archaea/Proteobacteria"/>
</dbReference>
<dbReference type="InterPro" id="IPR050087">
    <property type="entry name" value="AON_synthase_class-II"/>
</dbReference>
<dbReference type="InterPro" id="IPR004839">
    <property type="entry name" value="Aminotransferase_I/II_large"/>
</dbReference>
<dbReference type="Proteomes" id="UP001302719">
    <property type="component" value="Chromosome"/>
</dbReference>
<dbReference type="InterPro" id="IPR015422">
    <property type="entry name" value="PyrdxlP-dep_Trfase_small"/>
</dbReference>
<accession>A0AA96GET8</accession>
<comment type="pathway">
    <text evidence="2 10">Cofactor biosynthesis; biotin biosynthesis.</text>
</comment>
<dbReference type="Gene3D" id="3.90.1150.10">
    <property type="entry name" value="Aspartate Aminotransferase, domain 1"/>
    <property type="match status" value="1"/>
</dbReference>
<evidence type="ECO:0000256" key="7">
    <source>
        <dbReference type="ARBA" id="ARBA00022898"/>
    </source>
</evidence>
<dbReference type="GO" id="GO:0030170">
    <property type="term" value="F:pyridoxal phosphate binding"/>
    <property type="evidence" value="ECO:0007669"/>
    <property type="project" value="InterPro"/>
</dbReference>
<evidence type="ECO:0000256" key="4">
    <source>
        <dbReference type="ARBA" id="ARBA00011738"/>
    </source>
</evidence>
<evidence type="ECO:0000256" key="6">
    <source>
        <dbReference type="ARBA" id="ARBA00022756"/>
    </source>
</evidence>
<protein>
    <recommendedName>
        <fullName evidence="10">8-amino-7-ketopelargonate synthase</fullName>
        <ecNumber evidence="10">2.3.1.47</ecNumber>
    </recommendedName>
</protein>
<dbReference type="EC" id="2.3.1.47" evidence="10"/>
<dbReference type="CDD" id="cd06454">
    <property type="entry name" value="KBL_like"/>
    <property type="match status" value="1"/>
</dbReference>
<gene>
    <name evidence="12" type="primary">bioF</name>
    <name evidence="12" type="ORF">PP769_08900</name>
</gene>
<dbReference type="AlphaFoldDB" id="A0AA96GET8"/>
<evidence type="ECO:0000256" key="3">
    <source>
        <dbReference type="ARBA" id="ARBA00010008"/>
    </source>
</evidence>
<keyword evidence="7 9" id="KW-0663">Pyridoxal phosphate</keyword>
<evidence type="ECO:0000313" key="12">
    <source>
        <dbReference type="EMBL" id="WNM59857.1"/>
    </source>
</evidence>
<dbReference type="Gene3D" id="3.40.640.10">
    <property type="entry name" value="Type I PLP-dependent aspartate aminotransferase-like (Major domain)"/>
    <property type="match status" value="1"/>
</dbReference>
<dbReference type="InterPro" id="IPR001917">
    <property type="entry name" value="Aminotrans_II_pyridoxalP_BS"/>
</dbReference>
<dbReference type="GO" id="GO:0009102">
    <property type="term" value="P:biotin biosynthetic process"/>
    <property type="evidence" value="ECO:0007669"/>
    <property type="project" value="UniProtKB-UniRule"/>
</dbReference>
<dbReference type="KEGG" id="nall:PP769_08900"/>
<evidence type="ECO:0000256" key="8">
    <source>
        <dbReference type="ARBA" id="ARBA00047715"/>
    </source>
</evidence>
<evidence type="ECO:0000256" key="2">
    <source>
        <dbReference type="ARBA" id="ARBA00004746"/>
    </source>
</evidence>
<comment type="cofactor">
    <cofactor evidence="1 9 10">
        <name>pyridoxal 5'-phosphate</name>
        <dbReference type="ChEBI" id="CHEBI:597326"/>
    </cofactor>
</comment>
<evidence type="ECO:0000259" key="11">
    <source>
        <dbReference type="Pfam" id="PF00155"/>
    </source>
</evidence>
<feature type="modified residue" description="N6-(pyridoxal phosphate)lysine" evidence="9">
    <location>
        <position position="234"/>
    </location>
</feature>
<evidence type="ECO:0000256" key="1">
    <source>
        <dbReference type="ARBA" id="ARBA00001933"/>
    </source>
</evidence>
<comment type="catalytic activity">
    <reaction evidence="8 10">
        <text>6-carboxyhexanoyl-[ACP] + L-alanine + H(+) = (8S)-8-amino-7-oxononanoate + holo-[ACP] + CO2</text>
        <dbReference type="Rhea" id="RHEA:42288"/>
        <dbReference type="Rhea" id="RHEA-COMP:9685"/>
        <dbReference type="Rhea" id="RHEA-COMP:9955"/>
        <dbReference type="ChEBI" id="CHEBI:15378"/>
        <dbReference type="ChEBI" id="CHEBI:16526"/>
        <dbReference type="ChEBI" id="CHEBI:57972"/>
        <dbReference type="ChEBI" id="CHEBI:64479"/>
        <dbReference type="ChEBI" id="CHEBI:78846"/>
        <dbReference type="ChEBI" id="CHEBI:149468"/>
        <dbReference type="EC" id="2.3.1.47"/>
    </reaction>
</comment>
<comment type="function">
    <text evidence="10">Catalyzes the decarboxylative condensation of pimeloyl-[acyl-carrier protein] and L-alanine to produce 8-amino-7-oxononanoate (AON), [acyl-carrier protein], and carbon dioxide.</text>
</comment>
<organism evidence="12 13">
    <name type="scientific">Candidatus Nitrospira allomarina</name>
    <dbReference type="NCBI Taxonomy" id="3020900"/>
    <lineage>
        <taxon>Bacteria</taxon>
        <taxon>Pseudomonadati</taxon>
        <taxon>Nitrospirota</taxon>
        <taxon>Nitrospiria</taxon>
        <taxon>Nitrospirales</taxon>
        <taxon>Nitrospiraceae</taxon>
        <taxon>Nitrospira</taxon>
    </lineage>
</organism>
<evidence type="ECO:0000313" key="13">
    <source>
        <dbReference type="Proteomes" id="UP001302719"/>
    </source>
</evidence>
<dbReference type="InterPro" id="IPR015421">
    <property type="entry name" value="PyrdxlP-dep_Trfase_major"/>
</dbReference>
<dbReference type="NCBIfam" id="TIGR00858">
    <property type="entry name" value="bioF"/>
    <property type="match status" value="1"/>
</dbReference>
<keyword evidence="5 10" id="KW-0808">Transferase</keyword>
<evidence type="ECO:0000256" key="9">
    <source>
        <dbReference type="PIRSR" id="PIRSR604723-51"/>
    </source>
</evidence>
<keyword evidence="13" id="KW-1185">Reference proteome</keyword>
<name>A0AA96GET8_9BACT</name>
<dbReference type="RefSeq" id="WP_312646731.1">
    <property type="nucleotide sequence ID" value="NZ_CP116967.1"/>
</dbReference>
<comment type="similarity">
    <text evidence="3 10">Belongs to the class-II pyridoxal-phosphate-dependent aminotransferase family. BioF subfamily.</text>
</comment>
<feature type="domain" description="Aminotransferase class I/classII large" evidence="11">
    <location>
        <begin position="35"/>
        <end position="376"/>
    </location>
</feature>
<evidence type="ECO:0000256" key="10">
    <source>
        <dbReference type="RuleBase" id="RU003693"/>
    </source>
</evidence>
<dbReference type="GO" id="GO:0008710">
    <property type="term" value="F:8-amino-7-oxononanoate synthase activity"/>
    <property type="evidence" value="ECO:0007669"/>
    <property type="project" value="UniProtKB-UniRule"/>
</dbReference>
<sequence length="386" mass="41581">MFKEDLKALAQRHLLRELSLINSPSAPVISVEGQEVLLFASNNYLGLANHPQIKDAAIKAIEKFGVGSGASRLISGNITPHHVLEGELASFKETEAALTFSSGYTTNIGVIPNLATADSLILADRLCHASLIDGCRLSRATLRVFHHNDVSHLKRLLAKTRSRTSTLILTEGVFSMDGDVAPLPEIARLAEEYGATLLIDDAHGTGVMGATGRGTVEHFGIDSRHILQMGTLSKALGSSGGFIAGPKDFVAYLVNTARSLIYTTAPPPALAAAASAALAIIRQEPQRRVMLWRNREFLHHGLVSMGFQLTNTHSPILPIMVNDPEIGVQMSQHLRAEGVWIPAVRPPTVPKGTSRLRITVTADHSLEHLETALRALRKVGTALKVL</sequence>
<dbReference type="PANTHER" id="PTHR13693:SF100">
    <property type="entry name" value="8-AMINO-7-OXONONANOATE SYNTHASE"/>
    <property type="match status" value="1"/>
</dbReference>
<comment type="subunit">
    <text evidence="4 10">Homodimer.</text>
</comment>
<dbReference type="SUPFAM" id="SSF53383">
    <property type="entry name" value="PLP-dependent transferases"/>
    <property type="match status" value="1"/>
</dbReference>
<reference evidence="12 13" key="1">
    <citation type="submission" date="2023-01" db="EMBL/GenBank/DDBJ databases">
        <title>Cultivation and genomic characterization of new, ubiquitous marine nitrite-oxidizing bacteria from the Nitrospirales.</title>
        <authorList>
            <person name="Mueller A.J."/>
            <person name="Daebeler A."/>
            <person name="Herbold C.W."/>
            <person name="Kirkegaard R.H."/>
            <person name="Daims H."/>
        </authorList>
    </citation>
    <scope>NUCLEOTIDE SEQUENCE [LARGE SCALE GENOMIC DNA]</scope>
    <source>
        <strain evidence="12 13">VA</strain>
    </source>
</reference>
<dbReference type="InterPro" id="IPR015424">
    <property type="entry name" value="PyrdxlP-dep_Trfase"/>
</dbReference>
<keyword evidence="12" id="KW-0012">Acyltransferase</keyword>
<keyword evidence="6" id="KW-0093">Biotin biosynthesis</keyword>
<dbReference type="Pfam" id="PF00155">
    <property type="entry name" value="Aminotran_1_2"/>
    <property type="match status" value="1"/>
</dbReference>
<dbReference type="EMBL" id="CP116967">
    <property type="protein sequence ID" value="WNM59857.1"/>
    <property type="molecule type" value="Genomic_DNA"/>
</dbReference>
<dbReference type="PANTHER" id="PTHR13693">
    <property type="entry name" value="CLASS II AMINOTRANSFERASE/8-AMINO-7-OXONONANOATE SYNTHASE"/>
    <property type="match status" value="1"/>
</dbReference>
<evidence type="ECO:0000256" key="5">
    <source>
        <dbReference type="ARBA" id="ARBA00022679"/>
    </source>
</evidence>
<proteinExistence type="inferred from homology"/>